<dbReference type="InterPro" id="IPR017871">
    <property type="entry name" value="ABC_transporter-like_CS"/>
</dbReference>
<sequence length="545" mass="58303">MSATLVAKDLAAGHGDRTLFSGLDLVVAPGDVIGLVGANGAGKSTLLRLLAGLDTPEAGGLRLSPPTANVGHLPQEPDRRDGETVRAFLARRTGVAEAQATLDAATQALVDGTPGADDAYATGLDRWLDLGGADLDERAAEVAGSLGLTVDLDRPMTSLSGGQAARAGLASLLLSRYDVFLLDEPTNDLDLDGLARLENFVTGLRAGTVLVSHDREFLARTVNKVLELDLAQQQVTLYGGGYTAYLEERETARRHAREAYEEYADTRAGLEDRARTQRNWMEKGVRNARRKSTDNDKIGRKLRAESTEKQAAKARQTERLIERLDVVEEPRKEWELRMEIAAAPRSGAVVATLRGAEVRRGSFTFGPVDLQIDWADRVAITGANGSGKSTLLAALLGRLPLDAGGATLGPGVVVGEVDQARGLFFGDEALLAAFEAAVPELEPADVRTLLAKFGLKAAHVLRPAATLSPGERTRAALALLQARGVNLLVLDEPTNHLDLPAIEQLESALDSYNGTLLLVTHDRRMLEAVHTTRRIEVAAGRIAER</sequence>
<reference evidence="6 7" key="1">
    <citation type="submission" date="2021-03" db="EMBL/GenBank/DDBJ databases">
        <title>Sequencing the genomes of 1000 actinobacteria strains.</title>
        <authorList>
            <person name="Klenk H.-P."/>
        </authorList>
    </citation>
    <scope>NUCLEOTIDE SEQUENCE [LARGE SCALE GENOMIC DNA]</scope>
    <source>
        <strain evidence="6 7">DSM 41480</strain>
    </source>
</reference>
<evidence type="ECO:0000313" key="7">
    <source>
        <dbReference type="Proteomes" id="UP001519291"/>
    </source>
</evidence>
<feature type="domain" description="ABC transporter" evidence="5">
    <location>
        <begin position="5"/>
        <end position="264"/>
    </location>
</feature>
<dbReference type="RefSeq" id="WP_130881395.1">
    <property type="nucleotide sequence ID" value="NZ_JAGIOH010000001.1"/>
</dbReference>
<evidence type="ECO:0000256" key="2">
    <source>
        <dbReference type="ARBA" id="ARBA00022741"/>
    </source>
</evidence>
<gene>
    <name evidence="6" type="ORF">JO379_005572</name>
</gene>
<dbReference type="SMART" id="SM00382">
    <property type="entry name" value="AAA"/>
    <property type="match status" value="2"/>
</dbReference>
<proteinExistence type="predicted"/>
<comment type="caution">
    <text evidence="6">The sequence shown here is derived from an EMBL/GenBank/DDBJ whole genome shotgun (WGS) entry which is preliminary data.</text>
</comment>
<keyword evidence="2" id="KW-0547">Nucleotide-binding</keyword>
<dbReference type="Pfam" id="PF00005">
    <property type="entry name" value="ABC_tran"/>
    <property type="match status" value="2"/>
</dbReference>
<dbReference type="Gene3D" id="3.40.50.300">
    <property type="entry name" value="P-loop containing nucleotide triphosphate hydrolases"/>
    <property type="match status" value="2"/>
</dbReference>
<name>A0ABS4YBD1_9ACTN</name>
<protein>
    <submittedName>
        <fullName evidence="6">ATPase subunit of ABC transporter with duplicated ATPase domains</fullName>
    </submittedName>
</protein>
<dbReference type="Proteomes" id="UP001519291">
    <property type="component" value="Unassembled WGS sequence"/>
</dbReference>
<keyword evidence="3" id="KW-0067">ATP-binding</keyword>
<evidence type="ECO:0000259" key="5">
    <source>
        <dbReference type="PROSITE" id="PS50893"/>
    </source>
</evidence>
<dbReference type="InterPro" id="IPR003439">
    <property type="entry name" value="ABC_transporter-like_ATP-bd"/>
</dbReference>
<evidence type="ECO:0000313" key="6">
    <source>
        <dbReference type="EMBL" id="MBP2406103.1"/>
    </source>
</evidence>
<dbReference type="InterPro" id="IPR050611">
    <property type="entry name" value="ABCF"/>
</dbReference>
<dbReference type="SUPFAM" id="SSF52540">
    <property type="entry name" value="P-loop containing nucleoside triphosphate hydrolases"/>
    <property type="match status" value="2"/>
</dbReference>
<dbReference type="InterPro" id="IPR027417">
    <property type="entry name" value="P-loop_NTPase"/>
</dbReference>
<evidence type="ECO:0000256" key="1">
    <source>
        <dbReference type="ARBA" id="ARBA00022737"/>
    </source>
</evidence>
<evidence type="ECO:0000256" key="4">
    <source>
        <dbReference type="SAM" id="MobiDB-lite"/>
    </source>
</evidence>
<organism evidence="6 7">
    <name type="scientific">Streptomyces syringium</name>
    <dbReference type="NCBI Taxonomy" id="76729"/>
    <lineage>
        <taxon>Bacteria</taxon>
        <taxon>Bacillati</taxon>
        <taxon>Actinomycetota</taxon>
        <taxon>Actinomycetes</taxon>
        <taxon>Kitasatosporales</taxon>
        <taxon>Streptomycetaceae</taxon>
        <taxon>Streptomyces</taxon>
    </lineage>
</organism>
<dbReference type="PANTHER" id="PTHR19211:SF123">
    <property type="entry name" value="ABC TRANSPORTER"/>
    <property type="match status" value="1"/>
</dbReference>
<dbReference type="PANTHER" id="PTHR19211">
    <property type="entry name" value="ATP-BINDING TRANSPORT PROTEIN-RELATED"/>
    <property type="match status" value="1"/>
</dbReference>
<dbReference type="EMBL" id="JAGIOH010000001">
    <property type="protein sequence ID" value="MBP2406103.1"/>
    <property type="molecule type" value="Genomic_DNA"/>
</dbReference>
<dbReference type="GeneID" id="91572426"/>
<dbReference type="PROSITE" id="PS00211">
    <property type="entry name" value="ABC_TRANSPORTER_1"/>
    <property type="match status" value="1"/>
</dbReference>
<keyword evidence="1" id="KW-0677">Repeat</keyword>
<dbReference type="PROSITE" id="PS50893">
    <property type="entry name" value="ABC_TRANSPORTER_2"/>
    <property type="match status" value="1"/>
</dbReference>
<evidence type="ECO:0000256" key="3">
    <source>
        <dbReference type="ARBA" id="ARBA00022840"/>
    </source>
</evidence>
<keyword evidence="7" id="KW-1185">Reference proteome</keyword>
<accession>A0ABS4YBD1</accession>
<dbReference type="InterPro" id="IPR003593">
    <property type="entry name" value="AAA+_ATPase"/>
</dbReference>
<dbReference type="CDD" id="cd03221">
    <property type="entry name" value="ABCF_EF-3"/>
    <property type="match status" value="2"/>
</dbReference>
<feature type="region of interest" description="Disordered" evidence="4">
    <location>
        <begin position="60"/>
        <end position="81"/>
    </location>
</feature>